<evidence type="ECO:0000256" key="3">
    <source>
        <dbReference type="SAM" id="Coils"/>
    </source>
</evidence>
<organism evidence="5 6">
    <name type="scientific">Virgibacillus alimentarius</name>
    <dbReference type="NCBI Taxonomy" id="698769"/>
    <lineage>
        <taxon>Bacteria</taxon>
        <taxon>Bacillati</taxon>
        <taxon>Bacillota</taxon>
        <taxon>Bacilli</taxon>
        <taxon>Bacillales</taxon>
        <taxon>Bacillaceae</taxon>
        <taxon>Virgibacillus</taxon>
    </lineage>
</organism>
<sequence length="489" mass="55793">MMELLSVELSNIEVTFLDQMIVDIPHLAIHQFDRIGLVGKNGEGKSTLLKVINGQVIPSKGKVNRLVDFGYFEQTTKPVESEVDYELLGKLSIPKTEISQLSGGEQTKMKLAQLFSTYHEGLLIDEPTTHLDASGIDFLIEELKYYYGALVLVSHDRYVLDQLVTKIWEIDEGKITVYPGNYSDYEEQKALEKNQQQEQYDKYVKDKHRLLKAADEKMKKAEKVTKANNKMSKKETKAKANKMFMTKSKDTSQKSIQRAAKALEQRVNQLEEVEAPKEEKDLYFPQPKALQMHNKFPIMADRLTLDAGGKTLFKEISFQFALGKTIAITGNNGSGKTTLLQHIVNNGEGIMLSPKVIFGKYKQMDYHFEQAETVLSYMKERTDCNEGSIRAALHAMNFTGNDIKKDVRDLSGGEAIRLILCQLFMGKYNVLVLDEPTNFLDLHCMKALEKFLKAYQGTVLLVSHDRTFIERTAEQVYKIENQKLFLKRE</sequence>
<dbReference type="Proteomes" id="UP001519294">
    <property type="component" value="Unassembled WGS sequence"/>
</dbReference>
<evidence type="ECO:0000256" key="2">
    <source>
        <dbReference type="ARBA" id="ARBA00022840"/>
    </source>
</evidence>
<feature type="coiled-coil region" evidence="3">
    <location>
        <begin position="253"/>
        <end position="280"/>
    </location>
</feature>
<dbReference type="PROSITE" id="PS50893">
    <property type="entry name" value="ABC_TRANSPORTER_2"/>
    <property type="match status" value="2"/>
</dbReference>
<dbReference type="InterPro" id="IPR003593">
    <property type="entry name" value="AAA+_ATPase"/>
</dbReference>
<evidence type="ECO:0000256" key="1">
    <source>
        <dbReference type="ARBA" id="ARBA00022741"/>
    </source>
</evidence>
<proteinExistence type="predicted"/>
<keyword evidence="6" id="KW-1185">Reference proteome</keyword>
<evidence type="ECO:0000259" key="4">
    <source>
        <dbReference type="PROSITE" id="PS50893"/>
    </source>
</evidence>
<gene>
    <name evidence="5" type="ORF">J2Z81_000929</name>
</gene>
<dbReference type="CDD" id="cd03221">
    <property type="entry name" value="ABCF_EF-3"/>
    <property type="match status" value="2"/>
</dbReference>
<keyword evidence="3" id="KW-0175">Coiled coil</keyword>
<evidence type="ECO:0000313" key="6">
    <source>
        <dbReference type="Proteomes" id="UP001519294"/>
    </source>
</evidence>
<evidence type="ECO:0000313" key="5">
    <source>
        <dbReference type="EMBL" id="MBP2256985.1"/>
    </source>
</evidence>
<dbReference type="InterPro" id="IPR003439">
    <property type="entry name" value="ABC_transporter-like_ATP-bd"/>
</dbReference>
<comment type="caution">
    <text evidence="5">The sequence shown here is derived from an EMBL/GenBank/DDBJ whole genome shotgun (WGS) entry which is preliminary data.</text>
</comment>
<dbReference type="GO" id="GO:0005524">
    <property type="term" value="F:ATP binding"/>
    <property type="evidence" value="ECO:0007669"/>
    <property type="project" value="UniProtKB-KW"/>
</dbReference>
<dbReference type="InterPro" id="IPR027417">
    <property type="entry name" value="P-loop_NTPase"/>
</dbReference>
<dbReference type="Pfam" id="PF12848">
    <property type="entry name" value="ABC_tran_Xtn"/>
    <property type="match status" value="1"/>
</dbReference>
<protein>
    <submittedName>
        <fullName evidence="5">Macrolide transport system ATP-binding/permease protein</fullName>
    </submittedName>
</protein>
<name>A0ABS4S7K9_9BACI</name>
<accession>A0ABS4S7K9</accession>
<dbReference type="NCBIfam" id="NF000168">
    <property type="entry name" value="ABCF_Msr_all"/>
    <property type="match status" value="1"/>
</dbReference>
<dbReference type="SMART" id="SM00382">
    <property type="entry name" value="AAA"/>
    <property type="match status" value="2"/>
</dbReference>
<dbReference type="Pfam" id="PF00005">
    <property type="entry name" value="ABC_tran"/>
    <property type="match status" value="2"/>
</dbReference>
<keyword evidence="2 5" id="KW-0067">ATP-binding</keyword>
<dbReference type="NCBIfam" id="NF000355">
    <property type="entry name" value="ribo_prot_ABC_F"/>
    <property type="match status" value="1"/>
</dbReference>
<dbReference type="PANTHER" id="PTHR42855:SF2">
    <property type="entry name" value="DRUG RESISTANCE ABC TRANSPORTER,ATP-BINDING PROTEIN"/>
    <property type="match status" value="1"/>
</dbReference>
<dbReference type="InterPro" id="IPR032781">
    <property type="entry name" value="ABC_tran_Xtn"/>
</dbReference>
<dbReference type="SUPFAM" id="SSF52540">
    <property type="entry name" value="P-loop containing nucleoside triphosphate hydrolases"/>
    <property type="match status" value="2"/>
</dbReference>
<dbReference type="InterPro" id="IPR017871">
    <property type="entry name" value="ABC_transporter-like_CS"/>
</dbReference>
<keyword evidence="1" id="KW-0547">Nucleotide-binding</keyword>
<feature type="domain" description="ABC transporter" evidence="4">
    <location>
        <begin position="298"/>
        <end position="486"/>
    </location>
</feature>
<dbReference type="PANTHER" id="PTHR42855">
    <property type="entry name" value="ABC TRANSPORTER ATP-BINDING SUBUNIT"/>
    <property type="match status" value="1"/>
</dbReference>
<feature type="domain" description="ABC transporter" evidence="4">
    <location>
        <begin position="7"/>
        <end position="197"/>
    </location>
</feature>
<dbReference type="EMBL" id="JAGIKX010000004">
    <property type="protein sequence ID" value="MBP2256985.1"/>
    <property type="molecule type" value="Genomic_DNA"/>
</dbReference>
<dbReference type="InterPro" id="IPR051309">
    <property type="entry name" value="ABCF_ATPase"/>
</dbReference>
<dbReference type="Gene3D" id="3.40.50.300">
    <property type="entry name" value="P-loop containing nucleotide triphosphate hydrolases"/>
    <property type="match status" value="3"/>
</dbReference>
<dbReference type="PROSITE" id="PS00211">
    <property type="entry name" value="ABC_TRANSPORTER_1"/>
    <property type="match status" value="1"/>
</dbReference>
<reference evidence="5 6" key="1">
    <citation type="submission" date="2021-03" db="EMBL/GenBank/DDBJ databases">
        <title>Genomic Encyclopedia of Type Strains, Phase IV (KMG-IV): sequencing the most valuable type-strain genomes for metagenomic binning, comparative biology and taxonomic classification.</title>
        <authorList>
            <person name="Goeker M."/>
        </authorList>
    </citation>
    <scope>NUCLEOTIDE SEQUENCE [LARGE SCALE GENOMIC DNA]</scope>
    <source>
        <strain evidence="5 6">DSM 25790</strain>
    </source>
</reference>